<protein>
    <recommendedName>
        <fullName evidence="5">Secreted protein</fullName>
    </recommendedName>
</protein>
<evidence type="ECO:0000256" key="1">
    <source>
        <dbReference type="SAM" id="MobiDB-lite"/>
    </source>
</evidence>
<evidence type="ECO:0008006" key="5">
    <source>
        <dbReference type="Google" id="ProtNLM"/>
    </source>
</evidence>
<evidence type="ECO:0000313" key="4">
    <source>
        <dbReference type="Proteomes" id="UP001620645"/>
    </source>
</evidence>
<feature type="region of interest" description="Disordered" evidence="1">
    <location>
        <begin position="47"/>
        <end position="80"/>
    </location>
</feature>
<dbReference type="EMBL" id="JBICCN010000118">
    <property type="protein sequence ID" value="KAL3092493.1"/>
    <property type="molecule type" value="Genomic_DNA"/>
</dbReference>
<sequence length="101" mass="11401">MNSVCVLLQCVLLHLLSFLLAWIKAHNRSSNASQSVDKNSGRITATCFASPEKKTRNSNQMQNMKMPKNGNQISNAKTVRYNSKCRRSTREIIVNKCRVST</sequence>
<comment type="caution">
    <text evidence="3">The sequence shown here is derived from an EMBL/GenBank/DDBJ whole genome shotgun (WGS) entry which is preliminary data.</text>
</comment>
<keyword evidence="2" id="KW-0732">Signal</keyword>
<feature type="signal peptide" evidence="2">
    <location>
        <begin position="1"/>
        <end position="25"/>
    </location>
</feature>
<dbReference type="AlphaFoldDB" id="A0ABD2JPG8"/>
<name>A0ABD2JPG8_HETSC</name>
<evidence type="ECO:0000256" key="2">
    <source>
        <dbReference type="SAM" id="SignalP"/>
    </source>
</evidence>
<evidence type="ECO:0000313" key="3">
    <source>
        <dbReference type="EMBL" id="KAL3092493.1"/>
    </source>
</evidence>
<feature type="chain" id="PRO_5044836400" description="Secreted protein" evidence="2">
    <location>
        <begin position="26"/>
        <end position="101"/>
    </location>
</feature>
<proteinExistence type="predicted"/>
<gene>
    <name evidence="3" type="ORF">niasHS_007702</name>
</gene>
<organism evidence="3 4">
    <name type="scientific">Heterodera schachtii</name>
    <name type="common">Sugarbeet cyst nematode worm</name>
    <name type="synonym">Tylenchus schachtii</name>
    <dbReference type="NCBI Taxonomy" id="97005"/>
    <lineage>
        <taxon>Eukaryota</taxon>
        <taxon>Metazoa</taxon>
        <taxon>Ecdysozoa</taxon>
        <taxon>Nematoda</taxon>
        <taxon>Chromadorea</taxon>
        <taxon>Rhabditida</taxon>
        <taxon>Tylenchina</taxon>
        <taxon>Tylenchomorpha</taxon>
        <taxon>Tylenchoidea</taxon>
        <taxon>Heteroderidae</taxon>
        <taxon>Heteroderinae</taxon>
        <taxon>Heterodera</taxon>
    </lineage>
</organism>
<reference evidence="3 4" key="1">
    <citation type="submission" date="2024-10" db="EMBL/GenBank/DDBJ databases">
        <authorList>
            <person name="Kim D."/>
        </authorList>
    </citation>
    <scope>NUCLEOTIDE SEQUENCE [LARGE SCALE GENOMIC DNA]</scope>
    <source>
        <strain evidence="3">Taebaek</strain>
    </source>
</reference>
<keyword evidence="4" id="KW-1185">Reference proteome</keyword>
<accession>A0ABD2JPG8</accession>
<feature type="compositionally biased region" description="Polar residues" evidence="1">
    <location>
        <begin position="57"/>
        <end position="80"/>
    </location>
</feature>
<dbReference type="Proteomes" id="UP001620645">
    <property type="component" value="Unassembled WGS sequence"/>
</dbReference>